<dbReference type="InterPro" id="IPR001849">
    <property type="entry name" value="PH_domain"/>
</dbReference>
<dbReference type="InterPro" id="IPR011993">
    <property type="entry name" value="PH-like_dom_sf"/>
</dbReference>
<dbReference type="Pfam" id="PF00169">
    <property type="entry name" value="PH"/>
    <property type="match status" value="1"/>
</dbReference>
<proteinExistence type="predicted"/>
<feature type="region of interest" description="Disordered" evidence="1">
    <location>
        <begin position="267"/>
        <end position="298"/>
    </location>
</feature>
<evidence type="ECO:0000313" key="3">
    <source>
        <dbReference type="EMBL" id="CEM47330.1"/>
    </source>
</evidence>
<feature type="region of interest" description="Disordered" evidence="1">
    <location>
        <begin position="202"/>
        <end position="240"/>
    </location>
</feature>
<dbReference type="PROSITE" id="PS50003">
    <property type="entry name" value="PH_DOMAIN"/>
    <property type="match status" value="1"/>
</dbReference>
<feature type="domain" description="PH" evidence="2">
    <location>
        <begin position="2"/>
        <end position="119"/>
    </location>
</feature>
<dbReference type="PhylomeDB" id="A0A0G4HSR3"/>
<dbReference type="SMART" id="SM00233">
    <property type="entry name" value="PH"/>
    <property type="match status" value="1"/>
</dbReference>
<evidence type="ECO:0000256" key="1">
    <source>
        <dbReference type="SAM" id="MobiDB-lite"/>
    </source>
</evidence>
<sequence length="298" mass="32412">MMAMSRGTVVQKAQFGKKLTKVQPRFLRLSEDFSEILWGKDLRNKRTSRKLSLKDVIRLEYGFESQLGRVLLQSGEVKEGMPRASRCFSLWTTRRSFDFAADTQEDAQTWVLGLCQLCRGSDAWVPFKTRGAFYVARTRTKVREYCQKRGISVKHALKEACLRASVFAGQGGQLPGVPNAPNASGFRQVAIDPDLFEIDSETQKALQDSSPTAPAQARPPPRGGNGFALPPPPDASASPWVAHAPMGYNAPAIPQSQLPVPAGGAVGWGHGFPADGGTNPQSMGGGPIDQQVRLPLNH</sequence>
<protein>
    <recommendedName>
        <fullName evidence="2">PH domain-containing protein</fullName>
    </recommendedName>
</protein>
<accession>A0A0G4HSR3</accession>
<dbReference type="EMBL" id="CDMZ01003711">
    <property type="protein sequence ID" value="CEM47330.1"/>
    <property type="molecule type" value="Genomic_DNA"/>
</dbReference>
<organism evidence="3">
    <name type="scientific">Chromera velia CCMP2878</name>
    <dbReference type="NCBI Taxonomy" id="1169474"/>
    <lineage>
        <taxon>Eukaryota</taxon>
        <taxon>Sar</taxon>
        <taxon>Alveolata</taxon>
        <taxon>Colpodellida</taxon>
        <taxon>Chromeraceae</taxon>
        <taxon>Chromera</taxon>
    </lineage>
</organism>
<gene>
    <name evidence="3" type="ORF">Cvel_31059</name>
</gene>
<name>A0A0G4HSR3_9ALVE</name>
<dbReference type="VEuPathDB" id="CryptoDB:Cvel_31059"/>
<dbReference type="Gene3D" id="2.30.29.30">
    <property type="entry name" value="Pleckstrin-homology domain (PH domain)/Phosphotyrosine-binding domain (PTB)"/>
    <property type="match status" value="1"/>
</dbReference>
<evidence type="ECO:0000259" key="2">
    <source>
        <dbReference type="PROSITE" id="PS50003"/>
    </source>
</evidence>
<dbReference type="SUPFAM" id="SSF50729">
    <property type="entry name" value="PH domain-like"/>
    <property type="match status" value="1"/>
</dbReference>
<dbReference type="AlphaFoldDB" id="A0A0G4HSR3"/>
<reference evidence="3" key="1">
    <citation type="submission" date="2014-11" db="EMBL/GenBank/DDBJ databases">
        <authorList>
            <person name="Otto D Thomas"/>
            <person name="Naeem Raeece"/>
        </authorList>
    </citation>
    <scope>NUCLEOTIDE SEQUENCE</scope>
</reference>